<reference evidence="1" key="2">
    <citation type="journal article" date="2022" name="New Phytol.">
        <title>Evolutionary transition to the ectomycorrhizal habit in the genomes of a hyperdiverse lineage of mushroom-forming fungi.</title>
        <authorList>
            <person name="Looney B."/>
            <person name="Miyauchi S."/>
            <person name="Morin E."/>
            <person name="Drula E."/>
            <person name="Courty P.E."/>
            <person name="Kohler A."/>
            <person name="Kuo A."/>
            <person name="LaButti K."/>
            <person name="Pangilinan J."/>
            <person name="Lipzen A."/>
            <person name="Riley R."/>
            <person name="Andreopoulos W."/>
            <person name="He G."/>
            <person name="Johnson J."/>
            <person name="Nolan M."/>
            <person name="Tritt A."/>
            <person name="Barry K.W."/>
            <person name="Grigoriev I.V."/>
            <person name="Nagy L.G."/>
            <person name="Hibbett D."/>
            <person name="Henrissat B."/>
            <person name="Matheny P.B."/>
            <person name="Labbe J."/>
            <person name="Martin F.M."/>
        </authorList>
    </citation>
    <scope>NUCLEOTIDE SEQUENCE</scope>
    <source>
        <strain evidence="1">HHB10654</strain>
    </source>
</reference>
<keyword evidence="2" id="KW-1185">Reference proteome</keyword>
<organism evidence="1 2">
    <name type="scientific">Artomyces pyxidatus</name>
    <dbReference type="NCBI Taxonomy" id="48021"/>
    <lineage>
        <taxon>Eukaryota</taxon>
        <taxon>Fungi</taxon>
        <taxon>Dikarya</taxon>
        <taxon>Basidiomycota</taxon>
        <taxon>Agaricomycotina</taxon>
        <taxon>Agaricomycetes</taxon>
        <taxon>Russulales</taxon>
        <taxon>Auriscalpiaceae</taxon>
        <taxon>Artomyces</taxon>
    </lineage>
</organism>
<comment type="caution">
    <text evidence="1">The sequence shown here is derived from an EMBL/GenBank/DDBJ whole genome shotgun (WGS) entry which is preliminary data.</text>
</comment>
<evidence type="ECO:0000313" key="2">
    <source>
        <dbReference type="Proteomes" id="UP000814140"/>
    </source>
</evidence>
<accession>A0ACB8T4Y8</accession>
<dbReference type="Proteomes" id="UP000814140">
    <property type="component" value="Unassembled WGS sequence"/>
</dbReference>
<evidence type="ECO:0000313" key="1">
    <source>
        <dbReference type="EMBL" id="KAI0063764.1"/>
    </source>
</evidence>
<protein>
    <submittedName>
        <fullName evidence="1">Uncharacterized protein</fullName>
    </submittedName>
</protein>
<name>A0ACB8T4Y8_9AGAM</name>
<dbReference type="EMBL" id="MU277201">
    <property type="protein sequence ID" value="KAI0063764.1"/>
    <property type="molecule type" value="Genomic_DNA"/>
</dbReference>
<gene>
    <name evidence="1" type="ORF">BV25DRAFT_360361</name>
</gene>
<proteinExistence type="predicted"/>
<sequence>MPLNDDLDMPLSLFSSESRQLRSISLHNCSLHWDSTHLPNLVHLHVSSSRPMTPINPIPTAQQLSHMFHGLPQLESLELIDVLRGDPRITPGLQDPIVLPSLTRLKLDFVSPHWSEFIASITAPSLVNSYITFTALPRTLSSSLMHFGKHLRIPRALSVELVPESETPTISEPPNFDCGLRISSAPDAHSWLLLPLGENDPVRAVDAVMDQLWRGLDFSHLRTLSLSFRAHEAWSPERWTAVFGDARGVTGVTAVGRCAADSLTDALATRRPDVLFPALARVELSGSARETDVLAGALRRALRARGERTLQSVCGPGPAEHTDSWTVRTVWTGAIIAERSSQPVLQAEL</sequence>
<reference evidence="1" key="1">
    <citation type="submission" date="2021-03" db="EMBL/GenBank/DDBJ databases">
        <authorList>
            <consortium name="DOE Joint Genome Institute"/>
            <person name="Ahrendt S."/>
            <person name="Looney B.P."/>
            <person name="Miyauchi S."/>
            <person name="Morin E."/>
            <person name="Drula E."/>
            <person name="Courty P.E."/>
            <person name="Chicoki N."/>
            <person name="Fauchery L."/>
            <person name="Kohler A."/>
            <person name="Kuo A."/>
            <person name="Labutti K."/>
            <person name="Pangilinan J."/>
            <person name="Lipzen A."/>
            <person name="Riley R."/>
            <person name="Andreopoulos W."/>
            <person name="He G."/>
            <person name="Johnson J."/>
            <person name="Barry K.W."/>
            <person name="Grigoriev I.V."/>
            <person name="Nagy L."/>
            <person name="Hibbett D."/>
            <person name="Henrissat B."/>
            <person name="Matheny P.B."/>
            <person name="Labbe J."/>
            <person name="Martin F."/>
        </authorList>
    </citation>
    <scope>NUCLEOTIDE SEQUENCE</scope>
    <source>
        <strain evidence="1">HHB10654</strain>
    </source>
</reference>